<protein>
    <submittedName>
        <fullName evidence="1">Uncharacterized protein</fullName>
    </submittedName>
</protein>
<organism evidence="1 2">
    <name type="scientific">Pseudoalteromonas undina</name>
    <dbReference type="NCBI Taxonomy" id="43660"/>
    <lineage>
        <taxon>Bacteria</taxon>
        <taxon>Pseudomonadati</taxon>
        <taxon>Pseudomonadota</taxon>
        <taxon>Gammaproteobacteria</taxon>
        <taxon>Alteromonadales</taxon>
        <taxon>Pseudoalteromonadaceae</taxon>
        <taxon>Pseudoalteromonas</taxon>
    </lineage>
</organism>
<dbReference type="EMBL" id="JBAKAX010000023">
    <property type="protein sequence ID" value="MEL0605871.1"/>
    <property type="molecule type" value="Genomic_DNA"/>
</dbReference>
<comment type="caution">
    <text evidence="1">The sequence shown here is derived from an EMBL/GenBank/DDBJ whole genome shotgun (WGS) entry which is preliminary data.</text>
</comment>
<accession>A0ACC6R7V5</accession>
<evidence type="ECO:0000313" key="1">
    <source>
        <dbReference type="EMBL" id="MEL0605871.1"/>
    </source>
</evidence>
<sequence length="43" mass="5088">MSKDIKANWSKATKLSRVISVEIQRELLWFIFVLFIAGWSYDP</sequence>
<reference evidence="1" key="1">
    <citation type="submission" date="2024-02" db="EMBL/GenBank/DDBJ databases">
        <title>Bacteria isolated from the canopy kelp, Nereocystis luetkeana.</title>
        <authorList>
            <person name="Pfister C.A."/>
            <person name="Younker I.T."/>
            <person name="Light S.H."/>
        </authorList>
    </citation>
    <scope>NUCLEOTIDE SEQUENCE</scope>
    <source>
        <strain evidence="1">TN.2.01</strain>
    </source>
</reference>
<proteinExistence type="predicted"/>
<evidence type="ECO:0000313" key="2">
    <source>
        <dbReference type="Proteomes" id="UP001374952"/>
    </source>
</evidence>
<dbReference type="Proteomes" id="UP001374952">
    <property type="component" value="Unassembled WGS sequence"/>
</dbReference>
<gene>
    <name evidence="1" type="ORF">V6250_17005</name>
</gene>
<keyword evidence="2" id="KW-1185">Reference proteome</keyword>
<name>A0ACC6R7V5_9GAMM</name>